<dbReference type="STRING" id="1073328.SAMN05216294_0003"/>
<organism evidence="9 10">
    <name type="scientific">Flagellimonas zhangzhouensis</name>
    <dbReference type="NCBI Taxonomy" id="1073328"/>
    <lineage>
        <taxon>Bacteria</taxon>
        <taxon>Pseudomonadati</taxon>
        <taxon>Bacteroidota</taxon>
        <taxon>Flavobacteriia</taxon>
        <taxon>Flavobacteriales</taxon>
        <taxon>Flavobacteriaceae</taxon>
        <taxon>Flagellimonas</taxon>
    </lineage>
</organism>
<dbReference type="GO" id="GO:0009279">
    <property type="term" value="C:cell outer membrane"/>
    <property type="evidence" value="ECO:0007669"/>
    <property type="project" value="UniProtKB-SubCell"/>
</dbReference>
<dbReference type="AlphaFoldDB" id="A0A1H2VZ13"/>
<dbReference type="Proteomes" id="UP000199592">
    <property type="component" value="Unassembled WGS sequence"/>
</dbReference>
<evidence type="ECO:0000259" key="8">
    <source>
        <dbReference type="Pfam" id="PF14322"/>
    </source>
</evidence>
<evidence type="ECO:0000256" key="1">
    <source>
        <dbReference type="ARBA" id="ARBA00004442"/>
    </source>
</evidence>
<sequence length="447" mass="48320">MKKIIYSLTLSLLVFATGCEDSLLDLSNPGQLGTADFIVDDTTADQAVVGIYSAFQNTNIGGAVPIQVTGLYADELTHTGSFPTYTEYNVNNISATGNTNNTNIWGSFYAGIFRANSVIAALDALVEGEVSDAVKSASIAEARALRAYFYFYLVQTYGGVPVPEGLVTQEGSAAGNVARSSESEVYAYIQADIDAALGSLNDNGLYRFSNDAARVLKAKVHMALGEYAAAQTTLEPLIGSYSLVDDYADLFVPGTNSEAIFKLNYSTDDSNALAFYFYPSAEGGRRETAPTASLVESFEAGDARLGLIRDPEDGTARILTKYSDVATGTDQPNIYRYADVLLMYAELLARNNDAAASDYINEVRSRANVGDVALTSGNFVDLIGQERLLELYGEGHRWFDVKRLGLAQEVIESKGISYNDNRLLWPIPQTEINANESITQADQNPGY</sequence>
<evidence type="ECO:0000256" key="4">
    <source>
        <dbReference type="ARBA" id="ARBA00023136"/>
    </source>
</evidence>
<feature type="domain" description="SusD-like N-terminal" evidence="8">
    <location>
        <begin position="43"/>
        <end position="220"/>
    </location>
</feature>
<dbReference type="Pfam" id="PF07980">
    <property type="entry name" value="SusD_RagB"/>
    <property type="match status" value="1"/>
</dbReference>
<dbReference type="Gene3D" id="1.25.40.390">
    <property type="match status" value="1"/>
</dbReference>
<dbReference type="EMBL" id="FNMY01000002">
    <property type="protein sequence ID" value="SDW73580.1"/>
    <property type="molecule type" value="Genomic_DNA"/>
</dbReference>
<dbReference type="SUPFAM" id="SSF48452">
    <property type="entry name" value="TPR-like"/>
    <property type="match status" value="1"/>
</dbReference>
<dbReference type="InterPro" id="IPR033985">
    <property type="entry name" value="SusD-like_N"/>
</dbReference>
<protein>
    <submittedName>
        <fullName evidence="9">Starch-binding associating with outer membrane</fullName>
    </submittedName>
</protein>
<evidence type="ECO:0000256" key="2">
    <source>
        <dbReference type="ARBA" id="ARBA00006275"/>
    </source>
</evidence>
<evidence type="ECO:0000313" key="9">
    <source>
        <dbReference type="EMBL" id="SDW73580.1"/>
    </source>
</evidence>
<keyword evidence="10" id="KW-1185">Reference proteome</keyword>
<feature type="signal peptide" evidence="6">
    <location>
        <begin position="1"/>
        <end position="16"/>
    </location>
</feature>
<reference evidence="10" key="1">
    <citation type="submission" date="2016-10" db="EMBL/GenBank/DDBJ databases">
        <authorList>
            <person name="Varghese N."/>
            <person name="Submissions S."/>
        </authorList>
    </citation>
    <scope>NUCLEOTIDE SEQUENCE [LARGE SCALE GENOMIC DNA]</scope>
    <source>
        <strain evidence="10">DSM 25030</strain>
    </source>
</reference>
<comment type="similarity">
    <text evidence="2">Belongs to the SusD family.</text>
</comment>
<name>A0A1H2VZ13_9FLAO</name>
<gene>
    <name evidence="9" type="ORF">SAMN04487892_2289</name>
</gene>
<accession>A0A1H2VZ13</accession>
<evidence type="ECO:0000256" key="5">
    <source>
        <dbReference type="ARBA" id="ARBA00023237"/>
    </source>
</evidence>
<comment type="subcellular location">
    <subcellularLocation>
        <location evidence="1">Cell outer membrane</location>
    </subcellularLocation>
</comment>
<evidence type="ECO:0000256" key="3">
    <source>
        <dbReference type="ARBA" id="ARBA00022729"/>
    </source>
</evidence>
<proteinExistence type="inferred from homology"/>
<feature type="chain" id="PRO_5011501760" evidence="6">
    <location>
        <begin position="17"/>
        <end position="447"/>
    </location>
</feature>
<keyword evidence="5" id="KW-0998">Cell outer membrane</keyword>
<evidence type="ECO:0000256" key="6">
    <source>
        <dbReference type="SAM" id="SignalP"/>
    </source>
</evidence>
<dbReference type="RefSeq" id="WP_175443688.1">
    <property type="nucleotide sequence ID" value="NZ_FNKI01000001.1"/>
</dbReference>
<keyword evidence="4" id="KW-0472">Membrane</keyword>
<dbReference type="PROSITE" id="PS51257">
    <property type="entry name" value="PROKAR_LIPOPROTEIN"/>
    <property type="match status" value="1"/>
</dbReference>
<evidence type="ECO:0000259" key="7">
    <source>
        <dbReference type="Pfam" id="PF07980"/>
    </source>
</evidence>
<dbReference type="InterPro" id="IPR011990">
    <property type="entry name" value="TPR-like_helical_dom_sf"/>
</dbReference>
<dbReference type="CDD" id="cd08977">
    <property type="entry name" value="SusD"/>
    <property type="match status" value="1"/>
</dbReference>
<evidence type="ECO:0000313" key="10">
    <source>
        <dbReference type="Proteomes" id="UP000199592"/>
    </source>
</evidence>
<keyword evidence="3 6" id="KW-0732">Signal</keyword>
<dbReference type="Pfam" id="PF14322">
    <property type="entry name" value="SusD-like_3"/>
    <property type="match status" value="1"/>
</dbReference>
<dbReference type="InterPro" id="IPR012944">
    <property type="entry name" value="SusD_RagB_dom"/>
</dbReference>
<feature type="domain" description="RagB/SusD" evidence="7">
    <location>
        <begin position="326"/>
        <end position="447"/>
    </location>
</feature>